<dbReference type="SUPFAM" id="SSF75005">
    <property type="entry name" value="Arabinanase/levansucrase/invertase"/>
    <property type="match status" value="2"/>
</dbReference>
<protein>
    <submittedName>
        <fullName evidence="1">Glycoside hydrolase family protein</fullName>
    </submittedName>
</protein>
<name>A0A9X1WRM7_9BACL</name>
<dbReference type="RefSeq" id="WP_244724848.1">
    <property type="nucleotide sequence ID" value="NZ_JALIRP010000003.1"/>
</dbReference>
<dbReference type="Proteomes" id="UP001139347">
    <property type="component" value="Unassembled WGS sequence"/>
</dbReference>
<evidence type="ECO:0000313" key="2">
    <source>
        <dbReference type="Proteomes" id="UP001139347"/>
    </source>
</evidence>
<comment type="caution">
    <text evidence="1">The sequence shown here is derived from an EMBL/GenBank/DDBJ whole genome shotgun (WGS) entry which is preliminary data.</text>
</comment>
<keyword evidence="1" id="KW-0378">Hydrolase</keyword>
<dbReference type="EMBL" id="JALIRP010000003">
    <property type="protein sequence ID" value="MCJ8012170.1"/>
    <property type="molecule type" value="Genomic_DNA"/>
</dbReference>
<gene>
    <name evidence="1" type="ORF">MUG84_10480</name>
</gene>
<accession>A0A9X1WRM7</accession>
<reference evidence="1" key="1">
    <citation type="submission" date="2022-04" db="EMBL/GenBank/DDBJ databases">
        <title>Paenibacillus mangrovi sp. nov., a novel endophytic bacterium isolated from bark of Kandelia candel.</title>
        <authorList>
            <person name="Tuo L."/>
        </authorList>
    </citation>
    <scope>NUCLEOTIDE SEQUENCE</scope>
    <source>
        <strain evidence="1">KQZ6P-2</strain>
    </source>
</reference>
<dbReference type="Gene3D" id="2.115.10.20">
    <property type="entry name" value="Glycosyl hydrolase domain, family 43"/>
    <property type="match status" value="2"/>
</dbReference>
<dbReference type="GO" id="GO:0016787">
    <property type="term" value="F:hydrolase activity"/>
    <property type="evidence" value="ECO:0007669"/>
    <property type="project" value="UniProtKB-KW"/>
</dbReference>
<sequence>MKDYWVWCGSVIRGEDGRYHMFASRWSKKLPFTPHWATNSEIVRAVADRPEGPYTFAEVVLPPRGSEYWDGRVTHNPTIHRVNGMYLLFYMGTTYEEDMPSPEHNPIQAGSTLDHPISAKARARQRIGLATSKSVFGPWERSDEPILSPMPGKWDSLMTTNPAPCIHPDGSVLLIYKAVGSQHDLLRLGVAKAPHYKGPYERLCEEPIFRFDETNDHIEDGYVWWSQEARRYEMIMKDMNGGICGEKHAGIHAYSEDGAVWHIFEEPLAYSRKVRWDNGSETIQGNLERPQLLTQDGRPTHLFAATSNSPEGFAKATDTWNMVIPLKE</sequence>
<proteinExistence type="predicted"/>
<evidence type="ECO:0000313" key="1">
    <source>
        <dbReference type="EMBL" id="MCJ8012170.1"/>
    </source>
</evidence>
<dbReference type="CDD" id="cd08994">
    <property type="entry name" value="GH43_62_32_68_117_130-like"/>
    <property type="match status" value="1"/>
</dbReference>
<dbReference type="InterPro" id="IPR023296">
    <property type="entry name" value="Glyco_hydro_beta-prop_sf"/>
</dbReference>
<keyword evidence="2" id="KW-1185">Reference proteome</keyword>
<dbReference type="AlphaFoldDB" id="A0A9X1WRM7"/>
<organism evidence="1 2">
    <name type="scientific">Paenibacillus mangrovi</name>
    <dbReference type="NCBI Taxonomy" id="2931978"/>
    <lineage>
        <taxon>Bacteria</taxon>
        <taxon>Bacillati</taxon>
        <taxon>Bacillota</taxon>
        <taxon>Bacilli</taxon>
        <taxon>Bacillales</taxon>
        <taxon>Paenibacillaceae</taxon>
        <taxon>Paenibacillus</taxon>
    </lineage>
</organism>